<proteinExistence type="predicted"/>
<name>R2NSB2_9ENTE</name>
<dbReference type="EMBL" id="AJAK01000023">
    <property type="protein sequence ID" value="EOH73868.1"/>
    <property type="molecule type" value="Genomic_DNA"/>
</dbReference>
<dbReference type="Proteomes" id="UP000013783">
    <property type="component" value="Unassembled WGS sequence"/>
</dbReference>
<keyword evidence="4" id="KW-1185">Reference proteome</keyword>
<organism evidence="1 3">
    <name type="scientific">Enterococcus malodoratus ATCC 43197</name>
    <dbReference type="NCBI Taxonomy" id="1158601"/>
    <lineage>
        <taxon>Bacteria</taxon>
        <taxon>Bacillati</taxon>
        <taxon>Bacillota</taxon>
        <taxon>Bacilli</taxon>
        <taxon>Lactobacillales</taxon>
        <taxon>Enterococcaceae</taxon>
        <taxon>Enterococcus</taxon>
    </lineage>
</organism>
<evidence type="ECO:0000313" key="1">
    <source>
        <dbReference type="EMBL" id="EOH73868.1"/>
    </source>
</evidence>
<reference evidence="1 3" key="1">
    <citation type="submission" date="2013-02" db="EMBL/GenBank/DDBJ databases">
        <title>The Genome Sequence of Enterococcus malodoratus ATCC_43197.</title>
        <authorList>
            <consortium name="The Broad Institute Genome Sequencing Platform"/>
            <consortium name="The Broad Institute Genome Sequencing Center for Infectious Disease"/>
            <person name="Earl A.M."/>
            <person name="Gilmore M.S."/>
            <person name="Lebreton F."/>
            <person name="Walker B."/>
            <person name="Young S.K."/>
            <person name="Zeng Q."/>
            <person name="Gargeya S."/>
            <person name="Fitzgerald M."/>
            <person name="Haas B."/>
            <person name="Abouelleil A."/>
            <person name="Alvarado L."/>
            <person name="Arachchi H.M."/>
            <person name="Berlin A.M."/>
            <person name="Chapman S.B."/>
            <person name="Dewar J."/>
            <person name="Goldberg J."/>
            <person name="Griggs A."/>
            <person name="Gujja S."/>
            <person name="Hansen M."/>
            <person name="Howarth C."/>
            <person name="Imamovic A."/>
            <person name="Larimer J."/>
            <person name="McCowan C."/>
            <person name="Murphy C."/>
            <person name="Neiman D."/>
            <person name="Pearson M."/>
            <person name="Priest M."/>
            <person name="Roberts A."/>
            <person name="Saif S."/>
            <person name="Shea T."/>
            <person name="Sisk P."/>
            <person name="Sykes S."/>
            <person name="Wortman J."/>
            <person name="Nusbaum C."/>
            <person name="Birren B."/>
        </authorList>
    </citation>
    <scope>NUCLEOTIDE SEQUENCE [LARGE SCALE GENOMIC DNA]</scope>
    <source>
        <strain evidence="1 3">ATCC 43197</strain>
    </source>
</reference>
<dbReference type="AlphaFoldDB" id="R2NSB2"/>
<dbReference type="Proteomes" id="UP000014148">
    <property type="component" value="Unassembled WGS sequence"/>
</dbReference>
<sequence length="35" mass="4083">MDKQKKSLMDRLTDFTNKISEPLGRFANTILFLPL</sequence>
<evidence type="ECO:0000313" key="2">
    <source>
        <dbReference type="EMBL" id="EOT67206.1"/>
    </source>
</evidence>
<protein>
    <submittedName>
        <fullName evidence="1">Uncharacterized protein</fullName>
    </submittedName>
</protein>
<evidence type="ECO:0000313" key="3">
    <source>
        <dbReference type="Proteomes" id="UP000013783"/>
    </source>
</evidence>
<accession>R2NSB2</accession>
<gene>
    <name evidence="2" type="ORF">I585_02727</name>
    <name evidence="1" type="ORF">UAI_03544</name>
</gene>
<dbReference type="EMBL" id="ASWA01000003">
    <property type="protein sequence ID" value="EOT67206.1"/>
    <property type="molecule type" value="Genomic_DNA"/>
</dbReference>
<evidence type="ECO:0000313" key="4">
    <source>
        <dbReference type="Proteomes" id="UP000014148"/>
    </source>
</evidence>
<reference evidence="2 4" key="2">
    <citation type="submission" date="2013-03" db="EMBL/GenBank/DDBJ databases">
        <title>The Genome Sequence of Enterococcus malodoratus ATCC_43197 (PacBio/Illumina hybrid assembly).</title>
        <authorList>
            <consortium name="The Broad Institute Genomics Platform"/>
            <consortium name="The Broad Institute Genome Sequencing Center for Infectious Disease"/>
            <person name="Earl A."/>
            <person name="Russ C."/>
            <person name="Gilmore M."/>
            <person name="Surin D."/>
            <person name="Walker B."/>
            <person name="Young S."/>
            <person name="Zeng Q."/>
            <person name="Gargeya S."/>
            <person name="Fitzgerald M."/>
            <person name="Haas B."/>
            <person name="Abouelleil A."/>
            <person name="Allen A.W."/>
            <person name="Alvarado L."/>
            <person name="Arachchi H.M."/>
            <person name="Berlin A.M."/>
            <person name="Chapman S.B."/>
            <person name="Gainer-Dewar J."/>
            <person name="Goldberg J."/>
            <person name="Griggs A."/>
            <person name="Gujja S."/>
            <person name="Hansen M."/>
            <person name="Howarth C."/>
            <person name="Imamovic A."/>
            <person name="Ireland A."/>
            <person name="Larimer J."/>
            <person name="McCowan C."/>
            <person name="Murphy C."/>
            <person name="Pearson M."/>
            <person name="Poon T.W."/>
            <person name="Priest M."/>
            <person name="Roberts A."/>
            <person name="Saif S."/>
            <person name="Shea T."/>
            <person name="Sisk P."/>
            <person name="Sykes S."/>
            <person name="Wortman J."/>
            <person name="Nusbaum C."/>
            <person name="Birren B."/>
        </authorList>
    </citation>
    <scope>NUCLEOTIDE SEQUENCE [LARGE SCALE GENOMIC DNA]</scope>
    <source>
        <strain evidence="2 4">ATCC 43197</strain>
    </source>
</reference>
<comment type="caution">
    <text evidence="1">The sequence shown here is derived from an EMBL/GenBank/DDBJ whole genome shotgun (WGS) entry which is preliminary data.</text>
</comment>